<evidence type="ECO:0000313" key="3">
    <source>
        <dbReference type="Proteomes" id="UP000537775"/>
    </source>
</evidence>
<dbReference type="EMBL" id="JACHML010000001">
    <property type="protein sequence ID" value="MBB6389796.1"/>
    <property type="molecule type" value="Genomic_DNA"/>
</dbReference>
<evidence type="ECO:0000313" key="2">
    <source>
        <dbReference type="EMBL" id="MBB6389796.1"/>
    </source>
</evidence>
<reference evidence="2 3" key="1">
    <citation type="submission" date="2020-08" db="EMBL/GenBank/DDBJ databases">
        <title>Sequencing the genomes of 1000 actinobacteria strains.</title>
        <authorList>
            <person name="Klenk H.-P."/>
        </authorList>
    </citation>
    <scope>NUCLEOTIDE SEQUENCE [LARGE SCALE GENOMIC DNA]</scope>
    <source>
        <strain evidence="2 3">DSM 12511</strain>
    </source>
</reference>
<evidence type="ECO:0000259" key="1">
    <source>
        <dbReference type="Pfam" id="PF02627"/>
    </source>
</evidence>
<dbReference type="InterPro" id="IPR029032">
    <property type="entry name" value="AhpD-like"/>
</dbReference>
<dbReference type="InterPro" id="IPR003779">
    <property type="entry name" value="CMD-like"/>
</dbReference>
<sequence>MADYRSRLRRLAANEPGIIDDEGPAALSAAGLNDQSRALVRLAGLVAVGGSDASYAEQVDEAVSAGLTADAIVSVLFALGPIVGVPRAVSAAPSVARGLGYDLEE</sequence>
<dbReference type="Gene3D" id="1.20.1290.10">
    <property type="entry name" value="AhpD-like"/>
    <property type="match status" value="1"/>
</dbReference>
<proteinExistence type="predicted"/>
<keyword evidence="2" id="KW-0575">Peroxidase</keyword>
<dbReference type="Pfam" id="PF02627">
    <property type="entry name" value="CMD"/>
    <property type="match status" value="1"/>
</dbReference>
<organism evidence="2 3">
    <name type="scientific">Microbacterium thalassium</name>
    <dbReference type="NCBI Taxonomy" id="362649"/>
    <lineage>
        <taxon>Bacteria</taxon>
        <taxon>Bacillati</taxon>
        <taxon>Actinomycetota</taxon>
        <taxon>Actinomycetes</taxon>
        <taxon>Micrococcales</taxon>
        <taxon>Microbacteriaceae</taxon>
        <taxon>Microbacterium</taxon>
    </lineage>
</organism>
<comment type="caution">
    <text evidence="2">The sequence shown here is derived from an EMBL/GenBank/DDBJ whole genome shotgun (WGS) entry which is preliminary data.</text>
</comment>
<feature type="domain" description="Carboxymuconolactone decarboxylase-like" evidence="1">
    <location>
        <begin position="27"/>
        <end position="92"/>
    </location>
</feature>
<dbReference type="SUPFAM" id="SSF69118">
    <property type="entry name" value="AhpD-like"/>
    <property type="match status" value="1"/>
</dbReference>
<dbReference type="Proteomes" id="UP000537775">
    <property type="component" value="Unassembled WGS sequence"/>
</dbReference>
<accession>A0A7X0FLQ4</accession>
<dbReference type="AlphaFoldDB" id="A0A7X0FLQ4"/>
<keyword evidence="2" id="KW-0560">Oxidoreductase</keyword>
<keyword evidence="3" id="KW-1185">Reference proteome</keyword>
<dbReference type="GO" id="GO:0051920">
    <property type="term" value="F:peroxiredoxin activity"/>
    <property type="evidence" value="ECO:0007669"/>
    <property type="project" value="InterPro"/>
</dbReference>
<protein>
    <submittedName>
        <fullName evidence="2">Alkylhydroperoxidase/carboxymuconolactone decarboxylase family protein YurZ</fullName>
    </submittedName>
</protein>
<dbReference type="RefSeq" id="WP_271171234.1">
    <property type="nucleotide sequence ID" value="NZ_BAAAJR010000008.1"/>
</dbReference>
<gene>
    <name evidence="2" type="ORF">HD594_000109</name>
</gene>
<name>A0A7X0FLQ4_9MICO</name>